<dbReference type="Pfam" id="PF03765">
    <property type="entry name" value="CRAL_TRIO_N"/>
    <property type="match status" value="1"/>
</dbReference>
<dbReference type="InterPro" id="IPR036273">
    <property type="entry name" value="CRAL/TRIO_N_dom_sf"/>
</dbReference>
<dbReference type="Gene3D" id="3.40.525.10">
    <property type="entry name" value="CRAL-TRIO lipid binding domain"/>
    <property type="match status" value="1"/>
</dbReference>
<name>A0A0D1ZZG9_9PEZI</name>
<dbReference type="EMBL" id="KN847577">
    <property type="protein sequence ID" value="KIV99448.1"/>
    <property type="molecule type" value="Genomic_DNA"/>
</dbReference>
<dbReference type="InterPro" id="IPR011074">
    <property type="entry name" value="CRAL/TRIO_N_dom"/>
</dbReference>
<gene>
    <name evidence="2" type="ORF">PV09_08877</name>
</gene>
<dbReference type="PROSITE" id="PS50191">
    <property type="entry name" value="CRAL_TRIO"/>
    <property type="match status" value="1"/>
</dbReference>
<dbReference type="VEuPathDB" id="FungiDB:PV09_08877"/>
<dbReference type="InterPro" id="IPR001251">
    <property type="entry name" value="CRAL-TRIO_dom"/>
</dbReference>
<dbReference type="RefSeq" id="XP_016209319.1">
    <property type="nucleotide sequence ID" value="XM_016362844.1"/>
</dbReference>
<dbReference type="OrthoDB" id="75724at2759"/>
<organism evidence="2 3">
    <name type="scientific">Verruconis gallopava</name>
    <dbReference type="NCBI Taxonomy" id="253628"/>
    <lineage>
        <taxon>Eukaryota</taxon>
        <taxon>Fungi</taxon>
        <taxon>Dikarya</taxon>
        <taxon>Ascomycota</taxon>
        <taxon>Pezizomycotina</taxon>
        <taxon>Dothideomycetes</taxon>
        <taxon>Pleosporomycetidae</taxon>
        <taxon>Venturiales</taxon>
        <taxon>Sympoventuriaceae</taxon>
        <taxon>Verruconis</taxon>
    </lineage>
</organism>
<dbReference type="FunCoup" id="A0A0D1ZZG9">
    <property type="interactions" value="142"/>
</dbReference>
<dbReference type="SUPFAM" id="SSF52087">
    <property type="entry name" value="CRAL/TRIO domain"/>
    <property type="match status" value="1"/>
</dbReference>
<proteinExistence type="predicted"/>
<evidence type="ECO:0000313" key="2">
    <source>
        <dbReference type="EMBL" id="KIV99449.1"/>
    </source>
</evidence>
<reference evidence="2 3" key="1">
    <citation type="submission" date="2015-01" db="EMBL/GenBank/DDBJ databases">
        <title>The Genome Sequence of Ochroconis gallopava CBS43764.</title>
        <authorList>
            <consortium name="The Broad Institute Genomics Platform"/>
            <person name="Cuomo C."/>
            <person name="de Hoog S."/>
            <person name="Gorbushina A."/>
            <person name="Stielow B."/>
            <person name="Teixiera M."/>
            <person name="Abouelleil A."/>
            <person name="Chapman S.B."/>
            <person name="Priest M."/>
            <person name="Young S.K."/>
            <person name="Wortman J."/>
            <person name="Nusbaum C."/>
            <person name="Birren B."/>
        </authorList>
    </citation>
    <scope>NUCLEOTIDE SEQUENCE [LARGE SCALE GENOMIC DNA]</scope>
    <source>
        <strain evidence="2 3">CBS 43764</strain>
    </source>
</reference>
<dbReference type="RefSeq" id="XP_016209318.1">
    <property type="nucleotide sequence ID" value="XM_016362843.1"/>
</dbReference>
<dbReference type="Pfam" id="PF00650">
    <property type="entry name" value="CRAL_TRIO"/>
    <property type="match status" value="1"/>
</dbReference>
<dbReference type="GeneID" id="27316850"/>
<dbReference type="FunFam" id="3.40.525.10:FF:000013">
    <property type="entry name" value="Phosphatidylinositol transfer protein PDR16"/>
    <property type="match status" value="1"/>
</dbReference>
<evidence type="ECO:0000313" key="3">
    <source>
        <dbReference type="Proteomes" id="UP000053259"/>
    </source>
</evidence>
<protein>
    <recommendedName>
        <fullName evidence="1">CRAL-TRIO domain-containing protein</fullName>
    </recommendedName>
</protein>
<sequence length="392" mass="43639">MAAATIPEPLPLTEDTALAEKTAALSVQDVSVAEGSEASSIKDPLPLTEQPVASVSAPSMDELAPKGPIAKPIPYPLPTCKPEPAAELTAEHQKKYDELLAIVKAWTEIPVTSAKGAKSEPLDDTDRLWLTRDCLLRYLRATKWNVPQAADRLRSTLTWQREFGVRSTIDADYVSPENETGKQVIMGFDVHGRPCLYLNPGKQNTDFKEHGERQTKHLVFMLQRVIDILPPGQESVALLINYKDTSNSKNPPMSQSRQVLSILQTHYPERLGRALISDLPWYVTTFYKLISPFIDPVTKSKMKFNEPLTQHVPAEQLLKAYGGKVDFEYDHKVYWPALNEICDARRRDYAARWEKAGKQIGEHEAYLRGGDAKSLNGEHTGTSYPAGFAASA</sequence>
<accession>A0A0D1ZZG9</accession>
<dbReference type="EMBL" id="KN847577">
    <property type="protein sequence ID" value="KIV99449.1"/>
    <property type="molecule type" value="Genomic_DNA"/>
</dbReference>
<dbReference type="PANTHER" id="PTHR45824:SF29">
    <property type="entry name" value="GH16843P"/>
    <property type="match status" value="1"/>
</dbReference>
<dbReference type="AlphaFoldDB" id="A0A0D1ZZG9"/>
<dbReference type="SMART" id="SM00516">
    <property type="entry name" value="SEC14"/>
    <property type="match status" value="1"/>
</dbReference>
<keyword evidence="3" id="KW-1185">Reference proteome</keyword>
<dbReference type="STRING" id="253628.A0A0D1ZZG9"/>
<dbReference type="GO" id="GO:0008526">
    <property type="term" value="F:phosphatidylinositol transfer activity"/>
    <property type="evidence" value="ECO:0007669"/>
    <property type="project" value="TreeGrafter"/>
</dbReference>
<feature type="domain" description="CRAL-TRIO" evidence="1">
    <location>
        <begin position="173"/>
        <end position="329"/>
    </location>
</feature>
<dbReference type="Proteomes" id="UP000053259">
    <property type="component" value="Unassembled WGS sequence"/>
</dbReference>
<dbReference type="CDD" id="cd00170">
    <property type="entry name" value="SEC14"/>
    <property type="match status" value="1"/>
</dbReference>
<evidence type="ECO:0000259" key="1">
    <source>
        <dbReference type="PROSITE" id="PS50191"/>
    </source>
</evidence>
<dbReference type="InterPro" id="IPR036865">
    <property type="entry name" value="CRAL-TRIO_dom_sf"/>
</dbReference>
<dbReference type="PANTHER" id="PTHR45824">
    <property type="entry name" value="GH16843P"/>
    <property type="match status" value="1"/>
</dbReference>
<dbReference type="InterPro" id="IPR052578">
    <property type="entry name" value="PI_Transfer_CRAL-TRIO"/>
</dbReference>
<dbReference type="SUPFAM" id="SSF46938">
    <property type="entry name" value="CRAL/TRIO N-terminal domain"/>
    <property type="match status" value="1"/>
</dbReference>
<dbReference type="GO" id="GO:0008289">
    <property type="term" value="F:lipid binding"/>
    <property type="evidence" value="ECO:0007669"/>
    <property type="project" value="UniProtKB-ARBA"/>
</dbReference>
<dbReference type="SMART" id="SM01100">
    <property type="entry name" value="CRAL_TRIO_N"/>
    <property type="match status" value="1"/>
</dbReference>
<dbReference type="GO" id="GO:0071944">
    <property type="term" value="C:cell periphery"/>
    <property type="evidence" value="ECO:0007669"/>
    <property type="project" value="UniProtKB-ARBA"/>
</dbReference>
<dbReference type="HOGENOM" id="CLU_014001_1_2_1"/>